<keyword evidence="11" id="KW-0961">Cell wall biogenesis/degradation</keyword>
<evidence type="ECO:0000313" key="20">
    <source>
        <dbReference type="Proteomes" id="UP000621856"/>
    </source>
</evidence>
<feature type="active site" description="Proton acceptor" evidence="13">
    <location>
        <position position="65"/>
    </location>
</feature>
<dbReference type="SMART" id="SM00936">
    <property type="entry name" value="PBP5_C"/>
    <property type="match status" value="1"/>
</dbReference>
<evidence type="ECO:0000313" key="18">
    <source>
        <dbReference type="EMBL" id="GGH96053.1"/>
    </source>
</evidence>
<reference evidence="19 21" key="2">
    <citation type="submission" date="2020-02" db="EMBL/GenBank/DDBJ databases">
        <title>Genome sequence of Parvularcula flava strain NH6-79.</title>
        <authorList>
            <person name="Abdul Karim M.H."/>
            <person name="Lam M.Q."/>
            <person name="Chen S.J."/>
            <person name="Yahya A."/>
            <person name="Shahir S."/>
            <person name="Shamsir M.S."/>
            <person name="Chong C.S."/>
        </authorList>
    </citation>
    <scope>NUCLEOTIDE SEQUENCE [LARGE SCALE GENOMIC DNA]</scope>
    <source>
        <strain evidence="19 21">NH6-79</strain>
    </source>
</reference>
<evidence type="ECO:0000256" key="1">
    <source>
        <dbReference type="ARBA" id="ARBA00003217"/>
    </source>
</evidence>
<dbReference type="RefSeq" id="WP_155138756.1">
    <property type="nucleotide sequence ID" value="NZ_BMGZ01000001.1"/>
</dbReference>
<dbReference type="EMBL" id="VCJR02000001">
    <property type="protein sequence ID" value="NHK27640.1"/>
    <property type="molecule type" value="Genomic_DNA"/>
</dbReference>
<dbReference type="Proteomes" id="UP000621856">
    <property type="component" value="Unassembled WGS sequence"/>
</dbReference>
<accession>A0A8J3EQM7</accession>
<dbReference type="GO" id="GO:0008360">
    <property type="term" value="P:regulation of cell shape"/>
    <property type="evidence" value="ECO:0007669"/>
    <property type="project" value="UniProtKB-KW"/>
</dbReference>
<evidence type="ECO:0000256" key="16">
    <source>
        <dbReference type="SAM" id="SignalP"/>
    </source>
</evidence>
<evidence type="ECO:0000256" key="13">
    <source>
        <dbReference type="PIRSR" id="PIRSR618044-1"/>
    </source>
</evidence>
<evidence type="ECO:0000256" key="14">
    <source>
        <dbReference type="PIRSR" id="PIRSR618044-2"/>
    </source>
</evidence>
<dbReference type="Pfam" id="PF00768">
    <property type="entry name" value="Peptidase_S11"/>
    <property type="match status" value="1"/>
</dbReference>
<evidence type="ECO:0000256" key="5">
    <source>
        <dbReference type="ARBA" id="ARBA00022645"/>
    </source>
</evidence>
<dbReference type="PRINTS" id="PR00725">
    <property type="entry name" value="DADACBPTASE1"/>
</dbReference>
<evidence type="ECO:0000256" key="6">
    <source>
        <dbReference type="ARBA" id="ARBA00022670"/>
    </source>
</evidence>
<keyword evidence="5 18" id="KW-0121">Carboxypeptidase</keyword>
<evidence type="ECO:0000313" key="19">
    <source>
        <dbReference type="EMBL" id="NHK27640.1"/>
    </source>
</evidence>
<dbReference type="GO" id="GO:0009002">
    <property type="term" value="F:serine-type D-Ala-D-Ala carboxypeptidase activity"/>
    <property type="evidence" value="ECO:0007669"/>
    <property type="project" value="UniProtKB-EC"/>
</dbReference>
<dbReference type="UniPathway" id="UPA00219"/>
<evidence type="ECO:0000256" key="10">
    <source>
        <dbReference type="ARBA" id="ARBA00022984"/>
    </source>
</evidence>
<dbReference type="SUPFAM" id="SSF69189">
    <property type="entry name" value="Penicillin-binding protein associated domain"/>
    <property type="match status" value="1"/>
</dbReference>
<feature type="domain" description="Peptidase S11 D-Ala-D-Ala carboxypeptidase A C-terminal" evidence="17">
    <location>
        <begin position="288"/>
        <end position="378"/>
    </location>
</feature>
<dbReference type="Proteomes" id="UP000818603">
    <property type="component" value="Unassembled WGS sequence"/>
</dbReference>
<dbReference type="Gene3D" id="2.60.410.10">
    <property type="entry name" value="D-Ala-D-Ala carboxypeptidase, C-terminal domain"/>
    <property type="match status" value="1"/>
</dbReference>
<dbReference type="EMBL" id="BMGZ01000001">
    <property type="protein sequence ID" value="GGH96053.1"/>
    <property type="molecule type" value="Genomic_DNA"/>
</dbReference>
<comment type="caution">
    <text evidence="18">The sequence shown here is derived from an EMBL/GenBank/DDBJ whole genome shotgun (WGS) entry which is preliminary data.</text>
</comment>
<feature type="signal peptide" evidence="16">
    <location>
        <begin position="1"/>
        <end position="24"/>
    </location>
</feature>
<dbReference type="GO" id="GO:0006508">
    <property type="term" value="P:proteolysis"/>
    <property type="evidence" value="ECO:0007669"/>
    <property type="project" value="UniProtKB-KW"/>
</dbReference>
<dbReference type="InterPro" id="IPR001967">
    <property type="entry name" value="Peptidase_S11_N"/>
</dbReference>
<dbReference type="AlphaFoldDB" id="A0A8J3EQM7"/>
<sequence>MVAFARAALLGIIASLTIAGGAAAQQQEQYFTTSAEQAIILDYETGTVLFEKNAQVPVPPASMSKLMTAAILMDMLQKGELSPDTPFYVSRKAWQTGGSKMFVLVDTTIPVIDLLKGIIVLSGNDACVVVAENISSPRMGNITRESELGSVEAFADIMNRKAQEWGLTQSTFANPSGLPDPNQLMSMGDLAKLSTKIIRDYPEYYDTIFDMPEFTWSDITQKNRNPLVGAFSGADGLKTGHTDESGYGVAGSAIRDGVRRVIVLHGLQSESDRARESRRVMGLAFSEFTTRRYFTSGDVVGEAEIFLGKQETVPLKIKNNVVFTRHNRILRGAKATLLYEGPIKAPVRAETQVGLLRLEIPGETPREYPLYTAERVDGIGIAGKMGIGLKALFTPPSAREDEPS</sequence>
<name>A0A8J3EQM7_9PROT</name>
<dbReference type="GO" id="GO:0009252">
    <property type="term" value="P:peptidoglycan biosynthetic process"/>
    <property type="evidence" value="ECO:0007669"/>
    <property type="project" value="UniProtKB-UniPathway"/>
</dbReference>
<keyword evidence="7 16" id="KW-0732">Signal</keyword>
<evidence type="ECO:0000313" key="21">
    <source>
        <dbReference type="Proteomes" id="UP000818603"/>
    </source>
</evidence>
<protein>
    <recommendedName>
        <fullName evidence="4">serine-type D-Ala-D-Ala carboxypeptidase</fullName>
        <ecNumber evidence="4">3.4.16.4</ecNumber>
    </recommendedName>
</protein>
<dbReference type="GO" id="GO:0071555">
    <property type="term" value="P:cell wall organization"/>
    <property type="evidence" value="ECO:0007669"/>
    <property type="project" value="UniProtKB-KW"/>
</dbReference>
<keyword evidence="6" id="KW-0645">Protease</keyword>
<organism evidence="18 20">
    <name type="scientific">Aquisalinus luteolus</name>
    <dbReference type="NCBI Taxonomy" id="1566827"/>
    <lineage>
        <taxon>Bacteria</taxon>
        <taxon>Pseudomonadati</taxon>
        <taxon>Pseudomonadota</taxon>
        <taxon>Alphaproteobacteria</taxon>
        <taxon>Parvularculales</taxon>
        <taxon>Parvularculaceae</taxon>
        <taxon>Aquisalinus</taxon>
    </lineage>
</organism>
<comment type="similarity">
    <text evidence="3 15">Belongs to the peptidase S11 family.</text>
</comment>
<dbReference type="Gene3D" id="3.40.710.10">
    <property type="entry name" value="DD-peptidase/beta-lactamase superfamily"/>
    <property type="match status" value="1"/>
</dbReference>
<feature type="active site" evidence="13">
    <location>
        <position position="122"/>
    </location>
</feature>
<reference evidence="18" key="3">
    <citation type="submission" date="2020-09" db="EMBL/GenBank/DDBJ databases">
        <authorList>
            <person name="Sun Q."/>
            <person name="Zhou Y."/>
        </authorList>
    </citation>
    <scope>NUCLEOTIDE SEQUENCE</scope>
    <source>
        <strain evidence="18">CGMCC 1.14984</strain>
    </source>
</reference>
<feature type="chain" id="PRO_5035214467" description="serine-type D-Ala-D-Ala carboxypeptidase" evidence="16">
    <location>
        <begin position="25"/>
        <end position="404"/>
    </location>
</feature>
<keyword evidence="21" id="KW-1185">Reference proteome</keyword>
<dbReference type="InterPro" id="IPR012338">
    <property type="entry name" value="Beta-lactam/transpept-like"/>
</dbReference>
<proteinExistence type="inferred from homology"/>
<dbReference type="PANTHER" id="PTHR21581:SF6">
    <property type="entry name" value="TRAFFICKING PROTEIN PARTICLE COMPLEX SUBUNIT 12"/>
    <property type="match status" value="1"/>
</dbReference>
<reference evidence="18" key="1">
    <citation type="journal article" date="2014" name="Int. J. Syst. Evol. Microbiol.">
        <title>Complete genome sequence of Corynebacterium casei LMG S-19264T (=DSM 44701T), isolated from a smear-ripened cheese.</title>
        <authorList>
            <consortium name="US DOE Joint Genome Institute (JGI-PGF)"/>
            <person name="Walter F."/>
            <person name="Albersmeier A."/>
            <person name="Kalinowski J."/>
            <person name="Ruckert C."/>
        </authorList>
    </citation>
    <scope>NUCLEOTIDE SEQUENCE</scope>
    <source>
        <strain evidence="18">CGMCC 1.14984</strain>
    </source>
</reference>
<comment type="catalytic activity">
    <reaction evidence="12">
        <text>Preferential cleavage: (Ac)2-L-Lys-D-Ala-|-D-Ala. Also transpeptidation of peptidyl-alanyl moieties that are N-acyl substituents of D-alanine.</text>
        <dbReference type="EC" id="3.4.16.4"/>
    </reaction>
</comment>
<evidence type="ECO:0000259" key="17">
    <source>
        <dbReference type="SMART" id="SM00936"/>
    </source>
</evidence>
<comment type="function">
    <text evidence="1">Removes C-terminal D-alanyl residues from sugar-peptide cell wall precursors.</text>
</comment>
<evidence type="ECO:0000256" key="2">
    <source>
        <dbReference type="ARBA" id="ARBA00004752"/>
    </source>
</evidence>
<dbReference type="InterPro" id="IPR018044">
    <property type="entry name" value="Peptidase_S11"/>
</dbReference>
<dbReference type="PANTHER" id="PTHR21581">
    <property type="entry name" value="D-ALANYL-D-ALANINE CARBOXYPEPTIDASE"/>
    <property type="match status" value="1"/>
</dbReference>
<keyword evidence="10" id="KW-0573">Peptidoglycan synthesis</keyword>
<evidence type="ECO:0000256" key="7">
    <source>
        <dbReference type="ARBA" id="ARBA00022729"/>
    </source>
</evidence>
<evidence type="ECO:0000256" key="9">
    <source>
        <dbReference type="ARBA" id="ARBA00022960"/>
    </source>
</evidence>
<evidence type="ECO:0000256" key="12">
    <source>
        <dbReference type="ARBA" id="ARBA00034000"/>
    </source>
</evidence>
<dbReference type="InterPro" id="IPR037167">
    <property type="entry name" value="Peptidase_S11_C_sf"/>
</dbReference>
<feature type="active site" description="Acyl-ester intermediate" evidence="13">
    <location>
        <position position="62"/>
    </location>
</feature>
<dbReference type="SUPFAM" id="SSF56601">
    <property type="entry name" value="beta-lactamase/transpeptidase-like"/>
    <property type="match status" value="1"/>
</dbReference>
<comment type="pathway">
    <text evidence="2">Cell wall biogenesis; peptidoglycan biosynthesis.</text>
</comment>
<evidence type="ECO:0000256" key="15">
    <source>
        <dbReference type="RuleBase" id="RU004016"/>
    </source>
</evidence>
<keyword evidence="9" id="KW-0133">Cell shape</keyword>
<evidence type="ECO:0000256" key="8">
    <source>
        <dbReference type="ARBA" id="ARBA00022801"/>
    </source>
</evidence>
<dbReference type="InterPro" id="IPR015956">
    <property type="entry name" value="Peniciliin-bd_prot_C_sf"/>
</dbReference>
<gene>
    <name evidence="19" type="ORF">FF098_006985</name>
    <name evidence="18" type="ORF">GCM10011355_14050</name>
</gene>
<evidence type="ECO:0000256" key="4">
    <source>
        <dbReference type="ARBA" id="ARBA00012448"/>
    </source>
</evidence>
<keyword evidence="8" id="KW-0378">Hydrolase</keyword>
<feature type="binding site" evidence="14">
    <location>
        <position position="238"/>
    </location>
    <ligand>
        <name>substrate</name>
    </ligand>
</feature>
<evidence type="ECO:0000256" key="3">
    <source>
        <dbReference type="ARBA" id="ARBA00007164"/>
    </source>
</evidence>
<dbReference type="Pfam" id="PF07943">
    <property type="entry name" value="PBP5_C"/>
    <property type="match status" value="1"/>
</dbReference>
<evidence type="ECO:0000256" key="11">
    <source>
        <dbReference type="ARBA" id="ARBA00023316"/>
    </source>
</evidence>
<dbReference type="EC" id="3.4.16.4" evidence="4"/>
<dbReference type="InterPro" id="IPR012907">
    <property type="entry name" value="Peptidase_S11_C"/>
</dbReference>